<dbReference type="CDD" id="cd01029">
    <property type="entry name" value="TOPRIM_primases"/>
    <property type="match status" value="1"/>
</dbReference>
<proteinExistence type="predicted"/>
<accession>B4S9M1</accession>
<keyword evidence="2" id="KW-0614">Plasmid</keyword>
<dbReference type="Pfam" id="PF13154">
    <property type="entry name" value="DUF3991"/>
    <property type="match status" value="1"/>
</dbReference>
<keyword evidence="3" id="KW-1185">Reference proteome</keyword>
<dbReference type="AlphaFoldDB" id="B4S9M1"/>
<evidence type="ECO:0000313" key="3">
    <source>
        <dbReference type="Proteomes" id="UP000002725"/>
    </source>
</evidence>
<dbReference type="InterPro" id="IPR034154">
    <property type="entry name" value="TOPRIM_DnaG/twinkle"/>
</dbReference>
<evidence type="ECO:0000313" key="2">
    <source>
        <dbReference type="EMBL" id="ACF47348.1"/>
    </source>
</evidence>
<name>B4S9M1_PROA2</name>
<dbReference type="PROSITE" id="PS50880">
    <property type="entry name" value="TOPRIM"/>
    <property type="match status" value="1"/>
</dbReference>
<dbReference type="HOGENOM" id="CLU_844505_0_0_10"/>
<dbReference type="InterPro" id="IPR006171">
    <property type="entry name" value="TOPRIM_dom"/>
</dbReference>
<dbReference type="Proteomes" id="UP000002725">
    <property type="component" value="Plasmid pPAES01"/>
</dbReference>
<dbReference type="Pfam" id="PF13155">
    <property type="entry name" value="Toprim_2"/>
    <property type="match status" value="1"/>
</dbReference>
<dbReference type="RefSeq" id="WP_012509553.1">
    <property type="nucleotide sequence ID" value="NC_011061.1"/>
</dbReference>
<dbReference type="eggNOG" id="COG4643">
    <property type="taxonomic scope" value="Bacteria"/>
</dbReference>
<dbReference type="InterPro" id="IPR025054">
    <property type="entry name" value="DUF3991"/>
</dbReference>
<sequence>MDSELQRFKTDISLSEYAASRGYRLDRRESSRNSIVMRHDASNDKVIMTRQHDGHWTYFSVRDRSDHGSIVDFIQRRTRMNIGEVRCELRPWLDGGGTVSRPEPGTFTRDLRPVVRDRSKVLEAFSRTWPVRHSSYLEERGITAATLRDFRFRGRVRTDRKGNVVFPYYDRQGLCGFEMKNRGYTGFSKHGAKGLWTSRAVLSDNRLVLAESPIDALSYHQLHGDARTRYISMGGQYREEQKEMVVSAMKHMSAGSTVLMAFDNDTQGMVFADEFTRLAPEHVGVIRALPETGKDWNDQLRAMMGPGQSGSRAKDPCRT</sequence>
<protein>
    <recommendedName>
        <fullName evidence="1">Toprim domain-containing protein</fullName>
    </recommendedName>
</protein>
<dbReference type="Gene3D" id="3.40.1360.10">
    <property type="match status" value="1"/>
</dbReference>
<evidence type="ECO:0000259" key="1">
    <source>
        <dbReference type="PROSITE" id="PS50880"/>
    </source>
</evidence>
<reference evidence="2" key="1">
    <citation type="submission" date="2008-06" db="EMBL/GenBank/DDBJ databases">
        <title>Complete sequence of plasmid of Prosthecochloris aestuarii DSM 271.</title>
        <authorList>
            <consortium name="US DOE Joint Genome Institute"/>
            <person name="Lucas S."/>
            <person name="Copeland A."/>
            <person name="Lapidus A."/>
            <person name="Glavina del Rio T."/>
            <person name="Dalin E."/>
            <person name="Tice H."/>
            <person name="Bruce D."/>
            <person name="Goodwin L."/>
            <person name="Pitluck S."/>
            <person name="Schmutz J."/>
            <person name="Larimer F."/>
            <person name="Land M."/>
            <person name="Hauser L."/>
            <person name="Kyrpides N."/>
            <person name="Anderson I."/>
            <person name="Liu Z."/>
            <person name="Li T."/>
            <person name="Zhao F."/>
            <person name="Overmann J."/>
            <person name="Bryant D.A."/>
            <person name="Richardson P."/>
        </authorList>
    </citation>
    <scope>NUCLEOTIDE SEQUENCE [LARGE SCALE GENOMIC DNA]</scope>
    <source>
        <strain evidence="2">DSM 271</strain>
        <plasmid evidence="2">pPAES01</plasmid>
    </source>
</reference>
<feature type="domain" description="Toprim" evidence="1">
    <location>
        <begin position="205"/>
        <end position="294"/>
    </location>
</feature>
<geneLocation type="plasmid" evidence="2 3">
    <name>pPAES01</name>
</geneLocation>
<dbReference type="SUPFAM" id="SSF56731">
    <property type="entry name" value="DNA primase core"/>
    <property type="match status" value="1"/>
</dbReference>
<dbReference type="KEGG" id="paa:Paes_2357"/>
<gene>
    <name evidence="2" type="ordered locus">Paes_2357</name>
</gene>
<organism evidence="2 3">
    <name type="scientific">Prosthecochloris aestuarii (strain DSM 271 / SK 413)</name>
    <dbReference type="NCBI Taxonomy" id="290512"/>
    <lineage>
        <taxon>Bacteria</taxon>
        <taxon>Pseudomonadati</taxon>
        <taxon>Chlorobiota</taxon>
        <taxon>Chlorobiia</taxon>
        <taxon>Chlorobiales</taxon>
        <taxon>Chlorobiaceae</taxon>
        <taxon>Prosthecochloris</taxon>
    </lineage>
</organism>
<dbReference type="EMBL" id="CP001109">
    <property type="protein sequence ID" value="ACF47348.1"/>
    <property type="molecule type" value="Genomic_DNA"/>
</dbReference>